<proteinExistence type="inferred from homology"/>
<keyword evidence="3" id="KW-0820">tRNA-binding</keyword>
<dbReference type="RefSeq" id="WP_147110182.1">
    <property type="nucleotide sequence ID" value="NZ_BJVJ01000041.1"/>
</dbReference>
<evidence type="ECO:0000256" key="9">
    <source>
        <dbReference type="ARBA" id="ARBA00023146"/>
    </source>
</evidence>
<evidence type="ECO:0000256" key="8">
    <source>
        <dbReference type="ARBA" id="ARBA00022917"/>
    </source>
</evidence>
<dbReference type="EC" id="6.1.1.7" evidence="2"/>
<dbReference type="PROSITE" id="PS50862">
    <property type="entry name" value="AA_TRNA_LIGASE_II"/>
    <property type="match status" value="1"/>
</dbReference>
<evidence type="ECO:0000256" key="3">
    <source>
        <dbReference type="ARBA" id="ARBA00022555"/>
    </source>
</evidence>
<keyword evidence="4" id="KW-0436">Ligase</keyword>
<dbReference type="InterPro" id="IPR018162">
    <property type="entry name" value="Ala-tRNA-ligase_IIc_anticod-bd"/>
</dbReference>
<dbReference type="GO" id="GO:0002161">
    <property type="term" value="F:aminoacyl-tRNA deacylase activity"/>
    <property type="evidence" value="ECO:0007669"/>
    <property type="project" value="TreeGrafter"/>
</dbReference>
<dbReference type="PRINTS" id="PR00980">
    <property type="entry name" value="TRNASYNTHALA"/>
</dbReference>
<dbReference type="PROSITE" id="PS50860">
    <property type="entry name" value="AA_TRNA_LIGASE_II_ALA"/>
    <property type="match status" value="1"/>
</dbReference>
<dbReference type="InterPro" id="IPR018164">
    <property type="entry name" value="Ala-tRNA-synth_IIc_N"/>
</dbReference>
<dbReference type="AlphaFoldDB" id="A0A511DM50"/>
<feature type="domain" description="Aminoacyl-transfer RNA synthetases class-II family profile" evidence="11">
    <location>
        <begin position="59"/>
        <end position="283"/>
    </location>
</feature>
<protein>
    <recommendedName>
        <fullName evidence="2">alanine--tRNA ligase</fullName>
        <ecNumber evidence="2">6.1.1.7</ecNumber>
    </recommendedName>
</protein>
<comment type="similarity">
    <text evidence="1">Belongs to the class-II aminoacyl-tRNA synthetase family.</text>
</comment>
<dbReference type="SUPFAM" id="SSF101353">
    <property type="entry name" value="Putative anticodon-binding domain of alanyl-tRNA synthetase (AlaRS)"/>
    <property type="match status" value="1"/>
</dbReference>
<dbReference type="OrthoDB" id="9803884at2"/>
<feature type="domain" description="Alanyl-transfer RNA synthetases family profile" evidence="10">
    <location>
        <begin position="1"/>
        <end position="463"/>
    </location>
</feature>
<evidence type="ECO:0000256" key="1">
    <source>
        <dbReference type="ARBA" id="ARBA00008226"/>
    </source>
</evidence>
<evidence type="ECO:0000256" key="4">
    <source>
        <dbReference type="ARBA" id="ARBA00022598"/>
    </source>
</evidence>
<keyword evidence="6" id="KW-0067">ATP-binding</keyword>
<dbReference type="InterPro" id="IPR018165">
    <property type="entry name" value="Ala-tRNA-synth_IIc_core"/>
</dbReference>
<dbReference type="GO" id="GO:0004813">
    <property type="term" value="F:alanine-tRNA ligase activity"/>
    <property type="evidence" value="ECO:0007669"/>
    <property type="project" value="UniProtKB-EC"/>
</dbReference>
<evidence type="ECO:0000313" key="12">
    <source>
        <dbReference type="EMBL" id="GEL24874.1"/>
    </source>
</evidence>
<evidence type="ECO:0000256" key="5">
    <source>
        <dbReference type="ARBA" id="ARBA00022741"/>
    </source>
</evidence>
<sequence>MDARAIRQAYLDLLAEHEHVVIERAPLVLRDDPTTLFTGSGMQPLLPYLLGAEHPDGARLADVQPCLRAQDMDEVGDNRHTTFFEMLGNWSLGDYSKAEQIPMVWHFLVDIVGLDPERIYITAFIGDASHGIPRDEESADIWERLFREKGISFDRIDLDTEEYGNEHGNQGARIAFYGHKNWWSRFGGPDDMPVGDPGGPDSEIFYFFPQVEHDTAYGRYPHQNSDGGQFMEIGNSVFMTYRRTETGVVDLPKHNVDFGGGLERIAAASIDNPDVYHVSLLWPMVERLQKVSGKSYEEATTAMRVVVDHLRGAVFLAADGVKPSNGKQGYVMRRLLRRAMRFGLDLELTAGVAAELVPVVASVYSDVYPEIAAKEAEIVAVIAKEEKLFARTLRKGLSMVRRLGCTQALITGANLFELHDTFGMPIELSVEEADRQGIALDGTWQADFDALMDEQKARSRAAG</sequence>
<dbReference type="PANTHER" id="PTHR11777">
    <property type="entry name" value="ALANYL-TRNA SYNTHETASE"/>
    <property type="match status" value="1"/>
</dbReference>
<evidence type="ECO:0000259" key="10">
    <source>
        <dbReference type="PROSITE" id="PS50860"/>
    </source>
</evidence>
<evidence type="ECO:0000313" key="13">
    <source>
        <dbReference type="Proteomes" id="UP000321685"/>
    </source>
</evidence>
<evidence type="ECO:0000256" key="6">
    <source>
        <dbReference type="ARBA" id="ARBA00022840"/>
    </source>
</evidence>
<dbReference type="InterPro" id="IPR050058">
    <property type="entry name" value="Ala-tRNA_ligase"/>
</dbReference>
<name>A0A511DM50_9PSEU</name>
<evidence type="ECO:0000259" key="11">
    <source>
        <dbReference type="PROSITE" id="PS50862"/>
    </source>
</evidence>
<accession>A0A511DM50</accession>
<dbReference type="InterPro" id="IPR002318">
    <property type="entry name" value="Ala-tRNA-lgiase_IIc"/>
</dbReference>
<dbReference type="Proteomes" id="UP000321685">
    <property type="component" value="Unassembled WGS sequence"/>
</dbReference>
<keyword evidence="7" id="KW-0694">RNA-binding</keyword>
<keyword evidence="9" id="KW-0030">Aminoacyl-tRNA synthetase</keyword>
<evidence type="ECO:0000256" key="2">
    <source>
        <dbReference type="ARBA" id="ARBA00013168"/>
    </source>
</evidence>
<comment type="caution">
    <text evidence="12">The sequence shown here is derived from an EMBL/GenBank/DDBJ whole genome shotgun (WGS) entry which is preliminary data.</text>
</comment>
<gene>
    <name evidence="12" type="ORF">PSU4_38280</name>
</gene>
<organism evidence="12 13">
    <name type="scientific">Pseudonocardia sulfidoxydans NBRC 16205</name>
    <dbReference type="NCBI Taxonomy" id="1223511"/>
    <lineage>
        <taxon>Bacteria</taxon>
        <taxon>Bacillati</taxon>
        <taxon>Actinomycetota</taxon>
        <taxon>Actinomycetes</taxon>
        <taxon>Pseudonocardiales</taxon>
        <taxon>Pseudonocardiaceae</taxon>
        <taxon>Pseudonocardia</taxon>
    </lineage>
</organism>
<dbReference type="InterPro" id="IPR006195">
    <property type="entry name" value="aa-tRNA-synth_II"/>
</dbReference>
<keyword evidence="13" id="KW-1185">Reference proteome</keyword>
<reference evidence="12 13" key="1">
    <citation type="submission" date="2019-07" db="EMBL/GenBank/DDBJ databases">
        <title>Whole genome shotgun sequence of Pseudonocardia sulfidoxydans NBRC 16205.</title>
        <authorList>
            <person name="Hosoyama A."/>
            <person name="Uohara A."/>
            <person name="Ohji S."/>
            <person name="Ichikawa N."/>
        </authorList>
    </citation>
    <scope>NUCLEOTIDE SEQUENCE [LARGE SCALE GENOMIC DNA]</scope>
    <source>
        <strain evidence="12 13">NBRC 16205</strain>
    </source>
</reference>
<dbReference type="GO" id="GO:0006419">
    <property type="term" value="P:alanyl-tRNA aminoacylation"/>
    <property type="evidence" value="ECO:0007669"/>
    <property type="project" value="InterPro"/>
</dbReference>
<dbReference type="Pfam" id="PF01411">
    <property type="entry name" value="tRNA-synt_2c"/>
    <property type="match status" value="1"/>
</dbReference>
<dbReference type="EMBL" id="BJVJ01000041">
    <property type="protein sequence ID" value="GEL24874.1"/>
    <property type="molecule type" value="Genomic_DNA"/>
</dbReference>
<dbReference type="GO" id="GO:0005737">
    <property type="term" value="C:cytoplasm"/>
    <property type="evidence" value="ECO:0007669"/>
    <property type="project" value="InterPro"/>
</dbReference>
<evidence type="ECO:0000256" key="7">
    <source>
        <dbReference type="ARBA" id="ARBA00022884"/>
    </source>
</evidence>
<dbReference type="GO" id="GO:0000049">
    <property type="term" value="F:tRNA binding"/>
    <property type="evidence" value="ECO:0007669"/>
    <property type="project" value="UniProtKB-KW"/>
</dbReference>
<dbReference type="GO" id="GO:0005524">
    <property type="term" value="F:ATP binding"/>
    <property type="evidence" value="ECO:0007669"/>
    <property type="project" value="UniProtKB-KW"/>
</dbReference>
<keyword evidence="8" id="KW-0648">Protein biosynthesis</keyword>
<dbReference type="Gene3D" id="3.30.930.10">
    <property type="entry name" value="Bira Bifunctional Protein, Domain 2"/>
    <property type="match status" value="1"/>
</dbReference>
<dbReference type="InterPro" id="IPR045864">
    <property type="entry name" value="aa-tRNA-synth_II/BPL/LPL"/>
</dbReference>
<keyword evidence="5" id="KW-0547">Nucleotide-binding</keyword>
<dbReference type="PANTHER" id="PTHR11777:SF9">
    <property type="entry name" value="ALANINE--TRNA LIGASE, CYTOPLASMIC"/>
    <property type="match status" value="1"/>
</dbReference>
<dbReference type="SUPFAM" id="SSF55681">
    <property type="entry name" value="Class II aaRS and biotin synthetases"/>
    <property type="match status" value="1"/>
</dbReference>